<keyword evidence="3" id="KW-1185">Reference proteome</keyword>
<dbReference type="EMBL" id="LSYV01000010">
    <property type="protein sequence ID" value="KXZ52702.1"/>
    <property type="molecule type" value="Genomic_DNA"/>
</dbReference>
<protein>
    <submittedName>
        <fullName evidence="2">Uncharacterized protein</fullName>
    </submittedName>
</protein>
<feature type="region of interest" description="Disordered" evidence="1">
    <location>
        <begin position="54"/>
        <end position="78"/>
    </location>
</feature>
<comment type="caution">
    <text evidence="2">The sequence shown here is derived from an EMBL/GenBank/DDBJ whole genome shotgun (WGS) entry which is preliminary data.</text>
</comment>
<reference evidence="3" key="1">
    <citation type="journal article" date="2016" name="Nat. Commun.">
        <title>The Gonium pectorale genome demonstrates co-option of cell cycle regulation during the evolution of multicellularity.</title>
        <authorList>
            <person name="Hanschen E.R."/>
            <person name="Marriage T.N."/>
            <person name="Ferris P.J."/>
            <person name="Hamaji T."/>
            <person name="Toyoda A."/>
            <person name="Fujiyama A."/>
            <person name="Neme R."/>
            <person name="Noguchi H."/>
            <person name="Minakuchi Y."/>
            <person name="Suzuki M."/>
            <person name="Kawai-Toyooka H."/>
            <person name="Smith D.R."/>
            <person name="Sparks H."/>
            <person name="Anderson J."/>
            <person name="Bakaric R."/>
            <person name="Luria V."/>
            <person name="Karger A."/>
            <person name="Kirschner M.W."/>
            <person name="Durand P.M."/>
            <person name="Michod R.E."/>
            <person name="Nozaki H."/>
            <person name="Olson B.J."/>
        </authorList>
    </citation>
    <scope>NUCLEOTIDE SEQUENCE [LARGE SCALE GENOMIC DNA]</scope>
    <source>
        <strain evidence="3">NIES-2863</strain>
    </source>
</reference>
<gene>
    <name evidence="2" type="ORF">GPECTOR_9g748</name>
</gene>
<accession>A0A150GSK8</accession>
<dbReference type="AlphaFoldDB" id="A0A150GSK8"/>
<proteinExistence type="predicted"/>
<dbReference type="OrthoDB" id="2377576at2759"/>
<organism evidence="2 3">
    <name type="scientific">Gonium pectorale</name>
    <name type="common">Green alga</name>
    <dbReference type="NCBI Taxonomy" id="33097"/>
    <lineage>
        <taxon>Eukaryota</taxon>
        <taxon>Viridiplantae</taxon>
        <taxon>Chlorophyta</taxon>
        <taxon>core chlorophytes</taxon>
        <taxon>Chlorophyceae</taxon>
        <taxon>CS clade</taxon>
        <taxon>Chlamydomonadales</taxon>
        <taxon>Volvocaceae</taxon>
        <taxon>Gonium</taxon>
    </lineage>
</organism>
<sequence>MAGSSSESSEPESEQFQFCELGSATRMREELGTVKALGGADPAEDVIGGLQKVAEMLKRDRDGGGAAGGSNSNKPQQAPAARNCVLFHVCDMPQHGREFNDFTGNCNDTYPDGPLSPTRQALPPPGRTRAWMEEAQEVLHMLKTELNVHK</sequence>
<evidence type="ECO:0000256" key="1">
    <source>
        <dbReference type="SAM" id="MobiDB-lite"/>
    </source>
</evidence>
<evidence type="ECO:0000313" key="2">
    <source>
        <dbReference type="EMBL" id="KXZ52702.1"/>
    </source>
</evidence>
<dbReference type="Proteomes" id="UP000075714">
    <property type="component" value="Unassembled WGS sequence"/>
</dbReference>
<evidence type="ECO:0000313" key="3">
    <source>
        <dbReference type="Proteomes" id="UP000075714"/>
    </source>
</evidence>
<name>A0A150GSK8_GONPE</name>